<proteinExistence type="predicted"/>
<keyword evidence="1" id="KW-1133">Transmembrane helix</keyword>
<name>A0A914EQD7_9BILA</name>
<keyword evidence="1" id="KW-0812">Transmembrane</keyword>
<dbReference type="WBParaSite" id="ACRNAN_scaffold9985.g11760.t1">
    <property type="protein sequence ID" value="ACRNAN_scaffold9985.g11760.t1"/>
    <property type="gene ID" value="ACRNAN_scaffold9985.g11760"/>
</dbReference>
<sequence>MKSNLLIDDAGNKENEFDFYNKQIKISIIRRALKRAFNHSAIAMFVTSMTTAAAFFTNYFSSIMLLKFITFRN</sequence>
<keyword evidence="1" id="KW-0472">Membrane</keyword>
<evidence type="ECO:0000313" key="2">
    <source>
        <dbReference type="Proteomes" id="UP000887540"/>
    </source>
</evidence>
<evidence type="ECO:0000313" key="3">
    <source>
        <dbReference type="WBParaSite" id="ACRNAN_scaffold9985.g11760.t1"/>
    </source>
</evidence>
<organism evidence="2 3">
    <name type="scientific">Acrobeloides nanus</name>
    <dbReference type="NCBI Taxonomy" id="290746"/>
    <lineage>
        <taxon>Eukaryota</taxon>
        <taxon>Metazoa</taxon>
        <taxon>Ecdysozoa</taxon>
        <taxon>Nematoda</taxon>
        <taxon>Chromadorea</taxon>
        <taxon>Rhabditida</taxon>
        <taxon>Tylenchina</taxon>
        <taxon>Cephalobomorpha</taxon>
        <taxon>Cephaloboidea</taxon>
        <taxon>Cephalobidae</taxon>
        <taxon>Acrobeloides</taxon>
    </lineage>
</organism>
<feature type="transmembrane region" description="Helical" evidence="1">
    <location>
        <begin position="41"/>
        <end position="66"/>
    </location>
</feature>
<reference evidence="3" key="1">
    <citation type="submission" date="2022-11" db="UniProtKB">
        <authorList>
            <consortium name="WormBaseParasite"/>
        </authorList>
    </citation>
    <scope>IDENTIFICATION</scope>
</reference>
<evidence type="ECO:0000256" key="1">
    <source>
        <dbReference type="SAM" id="Phobius"/>
    </source>
</evidence>
<dbReference type="Proteomes" id="UP000887540">
    <property type="component" value="Unplaced"/>
</dbReference>
<dbReference type="AlphaFoldDB" id="A0A914EQD7"/>
<accession>A0A914EQD7</accession>
<keyword evidence="2" id="KW-1185">Reference proteome</keyword>
<protein>
    <submittedName>
        <fullName evidence="3">Uncharacterized protein</fullName>
    </submittedName>
</protein>